<evidence type="ECO:0000313" key="5">
    <source>
        <dbReference type="Proteomes" id="UP001501337"/>
    </source>
</evidence>
<keyword evidence="5" id="KW-1185">Reference proteome</keyword>
<organism evidence="4 5">
    <name type="scientific">Allohahella marinimesophila</name>
    <dbReference type="NCBI Taxonomy" id="1054972"/>
    <lineage>
        <taxon>Bacteria</taxon>
        <taxon>Pseudomonadati</taxon>
        <taxon>Pseudomonadota</taxon>
        <taxon>Gammaproteobacteria</taxon>
        <taxon>Oceanospirillales</taxon>
        <taxon>Hahellaceae</taxon>
        <taxon>Allohahella</taxon>
    </lineage>
</organism>
<dbReference type="InterPro" id="IPR006680">
    <property type="entry name" value="Amidohydro-rel"/>
</dbReference>
<comment type="similarity">
    <text evidence="1">Belongs to the metallo-dependent hydrolases superfamily. ATZ/TRZ family.</text>
</comment>
<dbReference type="EMBL" id="BAABBO010000001">
    <property type="protein sequence ID" value="GAA3947199.1"/>
    <property type="molecule type" value="Genomic_DNA"/>
</dbReference>
<dbReference type="SUPFAM" id="SSF51556">
    <property type="entry name" value="Metallo-dependent hydrolases"/>
    <property type="match status" value="1"/>
</dbReference>
<evidence type="ECO:0000256" key="2">
    <source>
        <dbReference type="ARBA" id="ARBA00022801"/>
    </source>
</evidence>
<proteinExistence type="inferred from homology"/>
<dbReference type="SUPFAM" id="SSF51338">
    <property type="entry name" value="Composite domain of metallo-dependent hydrolases"/>
    <property type="match status" value="2"/>
</dbReference>
<dbReference type="PANTHER" id="PTHR43794">
    <property type="entry name" value="AMINOHYDROLASE SSNA-RELATED"/>
    <property type="match status" value="1"/>
</dbReference>
<evidence type="ECO:0000313" key="4">
    <source>
        <dbReference type="EMBL" id="GAA3947199.1"/>
    </source>
</evidence>
<evidence type="ECO:0000256" key="1">
    <source>
        <dbReference type="ARBA" id="ARBA00006745"/>
    </source>
</evidence>
<evidence type="ECO:0000259" key="3">
    <source>
        <dbReference type="Pfam" id="PF01979"/>
    </source>
</evidence>
<accession>A0ABP7NKD9</accession>
<dbReference type="InterPro" id="IPR032466">
    <property type="entry name" value="Metal_Hydrolase"/>
</dbReference>
<dbReference type="Gene3D" id="3.20.20.140">
    <property type="entry name" value="Metal-dependent hydrolases"/>
    <property type="match status" value="1"/>
</dbReference>
<dbReference type="InterPro" id="IPR050287">
    <property type="entry name" value="MTA/SAH_deaminase"/>
</dbReference>
<dbReference type="PANTHER" id="PTHR43794:SF11">
    <property type="entry name" value="AMIDOHYDROLASE-RELATED DOMAIN-CONTAINING PROTEIN"/>
    <property type="match status" value="1"/>
</dbReference>
<dbReference type="Proteomes" id="UP001501337">
    <property type="component" value="Unassembled WGS sequence"/>
</dbReference>
<keyword evidence="2" id="KW-0378">Hydrolase</keyword>
<dbReference type="Gene3D" id="2.30.40.10">
    <property type="entry name" value="Urease, subunit C, domain 1"/>
    <property type="match status" value="1"/>
</dbReference>
<comment type="caution">
    <text evidence="4">The sequence shown here is derived from an EMBL/GenBank/DDBJ whole genome shotgun (WGS) entry which is preliminary data.</text>
</comment>
<dbReference type="InterPro" id="IPR011059">
    <property type="entry name" value="Metal-dep_hydrolase_composite"/>
</dbReference>
<name>A0ABP7NKD9_9GAMM</name>
<dbReference type="Pfam" id="PF01979">
    <property type="entry name" value="Amidohydro_1"/>
    <property type="match status" value="1"/>
</dbReference>
<dbReference type="RefSeq" id="WP_344802556.1">
    <property type="nucleotide sequence ID" value="NZ_BAABBO010000001.1"/>
</dbReference>
<feature type="domain" description="Amidohydrolase-related" evidence="3">
    <location>
        <begin position="56"/>
        <end position="435"/>
    </location>
</feature>
<reference evidence="5" key="1">
    <citation type="journal article" date="2019" name="Int. J. Syst. Evol. Microbiol.">
        <title>The Global Catalogue of Microorganisms (GCM) 10K type strain sequencing project: providing services to taxonomists for standard genome sequencing and annotation.</title>
        <authorList>
            <consortium name="The Broad Institute Genomics Platform"/>
            <consortium name="The Broad Institute Genome Sequencing Center for Infectious Disease"/>
            <person name="Wu L."/>
            <person name="Ma J."/>
        </authorList>
    </citation>
    <scope>NUCLEOTIDE SEQUENCE [LARGE SCALE GENOMIC DNA]</scope>
    <source>
        <strain evidence="5">JCM 17555</strain>
    </source>
</reference>
<gene>
    <name evidence="4" type="ORF">GCM10022278_02980</name>
</gene>
<sequence length="500" mass="54554">MSTTCTLTGCKALLGESATLSEGLVDIVISGTKIARISAAGTRPAEGEVIDASNRLVVPGMVNGHHHSHENFHKGRYDNLPLELWMNFVRPLKPLPVTPRQVYLRTMISAMEALRTGATTIVDDLNVSPRLDPALVEAAYQAYEDVGIRAYVGITLFDKPFFRGVPFVDEELPADLLAELDSTSSTSAEEILGFARSLATKHHPDSNRVAYIAAPSAPQRCTEPFLLAVRAMADELRVPLMIHVQETRMQVITGYEFYGSTMIEYLDRIGFLKAGTTVIHGVWVTPAELDILGRAGVTVQHNPCSNFKLGSGLMPMRAMLDAGVNISLGSDGCGSIEGVDMLRVLYNTALAQKLRGDDHTRWIGAREAWRAATLGGAQGLGREDLGAIDVGRTADLALYRLDDIAFTPLNNPINQLVYAQTGRGLDSVFVDGRQVMRGGQLTQVDEAALIAEIQEAHSELEPHITLSENTVGRLREAYTRIYERCKAMDIPDATIQARFP</sequence>
<protein>
    <submittedName>
        <fullName evidence="4">Amidohydrolase family protein</fullName>
    </submittedName>
</protein>